<comment type="cofactor">
    <cofactor evidence="1">
        <name>Fe cation</name>
        <dbReference type="ChEBI" id="CHEBI:24875"/>
    </cofactor>
</comment>
<dbReference type="AlphaFoldDB" id="A0A382HJ88"/>
<evidence type="ECO:0000256" key="1">
    <source>
        <dbReference type="ARBA" id="ARBA00001962"/>
    </source>
</evidence>
<evidence type="ECO:0000313" key="8">
    <source>
        <dbReference type="EMBL" id="SVB87360.1"/>
    </source>
</evidence>
<dbReference type="InterPro" id="IPR015879">
    <property type="entry name" value="Ring_hydroxy_dOase_asu_C_dom"/>
</dbReference>
<evidence type="ECO:0000256" key="2">
    <source>
        <dbReference type="ARBA" id="ARBA00022714"/>
    </source>
</evidence>
<dbReference type="PANTHER" id="PTHR43756:SF5">
    <property type="entry name" value="CHOLINE MONOOXYGENASE, CHLOROPLASTIC"/>
    <property type="match status" value="1"/>
</dbReference>
<evidence type="ECO:0000256" key="5">
    <source>
        <dbReference type="ARBA" id="ARBA00023004"/>
    </source>
</evidence>
<dbReference type="CDD" id="cd03469">
    <property type="entry name" value="Rieske_RO_Alpha_N"/>
    <property type="match status" value="1"/>
</dbReference>
<proteinExistence type="predicted"/>
<evidence type="ECO:0000256" key="3">
    <source>
        <dbReference type="ARBA" id="ARBA00022723"/>
    </source>
</evidence>
<dbReference type="GO" id="GO:0016491">
    <property type="term" value="F:oxidoreductase activity"/>
    <property type="evidence" value="ECO:0007669"/>
    <property type="project" value="UniProtKB-KW"/>
</dbReference>
<dbReference type="Pfam" id="PF00848">
    <property type="entry name" value="Ring_hydroxyl_A"/>
    <property type="match status" value="1"/>
</dbReference>
<dbReference type="PROSITE" id="PS51296">
    <property type="entry name" value="RIESKE"/>
    <property type="match status" value="1"/>
</dbReference>
<keyword evidence="5" id="KW-0408">Iron</keyword>
<keyword evidence="2" id="KW-0001">2Fe-2S</keyword>
<dbReference type="SUPFAM" id="SSF50022">
    <property type="entry name" value="ISP domain"/>
    <property type="match status" value="1"/>
</dbReference>
<name>A0A382HJ88_9ZZZZ</name>
<reference evidence="8" key="1">
    <citation type="submission" date="2018-05" db="EMBL/GenBank/DDBJ databases">
        <authorList>
            <person name="Lanie J.A."/>
            <person name="Ng W.-L."/>
            <person name="Kazmierczak K.M."/>
            <person name="Andrzejewski T.M."/>
            <person name="Davidsen T.M."/>
            <person name="Wayne K.J."/>
            <person name="Tettelin H."/>
            <person name="Glass J.I."/>
            <person name="Rusch D."/>
            <person name="Podicherti R."/>
            <person name="Tsui H.-C.T."/>
            <person name="Winkler M.E."/>
        </authorList>
    </citation>
    <scope>NUCLEOTIDE SEQUENCE</scope>
</reference>
<keyword evidence="3" id="KW-0479">Metal-binding</keyword>
<accession>A0A382HJ88</accession>
<evidence type="ECO:0000256" key="6">
    <source>
        <dbReference type="ARBA" id="ARBA00023014"/>
    </source>
</evidence>
<dbReference type="PANTHER" id="PTHR43756">
    <property type="entry name" value="CHOLINE MONOOXYGENASE, CHLOROPLASTIC"/>
    <property type="match status" value="1"/>
</dbReference>
<dbReference type="SUPFAM" id="SSF55961">
    <property type="entry name" value="Bet v1-like"/>
    <property type="match status" value="1"/>
</dbReference>
<keyword evidence="6" id="KW-0411">Iron-sulfur</keyword>
<dbReference type="EMBL" id="UINC01061609">
    <property type="protein sequence ID" value="SVB87360.1"/>
    <property type="molecule type" value="Genomic_DNA"/>
</dbReference>
<organism evidence="8">
    <name type="scientific">marine metagenome</name>
    <dbReference type="NCBI Taxonomy" id="408172"/>
    <lineage>
        <taxon>unclassified sequences</taxon>
        <taxon>metagenomes</taxon>
        <taxon>ecological metagenomes</taxon>
    </lineage>
</organism>
<dbReference type="GO" id="GO:0005506">
    <property type="term" value="F:iron ion binding"/>
    <property type="evidence" value="ECO:0007669"/>
    <property type="project" value="InterPro"/>
</dbReference>
<dbReference type="GO" id="GO:0051537">
    <property type="term" value="F:2 iron, 2 sulfur cluster binding"/>
    <property type="evidence" value="ECO:0007669"/>
    <property type="project" value="UniProtKB-KW"/>
</dbReference>
<evidence type="ECO:0000259" key="7">
    <source>
        <dbReference type="PROSITE" id="PS51296"/>
    </source>
</evidence>
<gene>
    <name evidence="8" type="ORF">METZ01_LOCUS240214</name>
</gene>
<dbReference type="Pfam" id="PF00355">
    <property type="entry name" value="Rieske"/>
    <property type="match status" value="1"/>
</dbReference>
<dbReference type="InterPro" id="IPR001663">
    <property type="entry name" value="Rng_hydr_dOase-A"/>
</dbReference>
<dbReference type="Gene3D" id="2.102.10.10">
    <property type="entry name" value="Rieske [2Fe-2S] iron-sulphur domain"/>
    <property type="match status" value="1"/>
</dbReference>
<evidence type="ECO:0000256" key="4">
    <source>
        <dbReference type="ARBA" id="ARBA00023002"/>
    </source>
</evidence>
<dbReference type="Gene3D" id="3.90.380.10">
    <property type="entry name" value="Naphthalene 1,2-dioxygenase Alpha Subunit, Chain A, domain 1"/>
    <property type="match status" value="2"/>
</dbReference>
<protein>
    <recommendedName>
        <fullName evidence="7">Rieske domain-containing protein</fullName>
    </recommendedName>
</protein>
<sequence>MSFQINPEISKASTLPKEFYLDKKYFNFCIENIFPHSWQMVADKEMLNQSNIYPFILLPDFLDEPLVLINNKNEINCFSNVCTHRAHLVAEKPCNGKKLRCMYHGRTFKMDGNFNSMPGFEEAENFPTENDNLHSIPSLIWANFIFVSLSGEIDITPVINDIKKRIPNYPFKDLVYNENSSKRWEIDTHWALYCENFLEGFHVPFVHRGLTKEIDIEKYETVLLNNAVLQIAKCDKYCDILRSPANTNDRIYGLYYWIFPNIMLNFYSWGLSINIIEPISTTHTRLRFLSYPIKNKTQPSKGAATLSQVETEDQKVVLNVQKGIRSRHYNAGRYSPQYEKGVHHFHLLLDSYLS</sequence>
<dbReference type="InterPro" id="IPR017941">
    <property type="entry name" value="Rieske_2Fe-2S"/>
</dbReference>
<feature type="domain" description="Rieske" evidence="7">
    <location>
        <begin position="38"/>
        <end position="147"/>
    </location>
</feature>
<keyword evidence="4" id="KW-0560">Oxidoreductase</keyword>
<dbReference type="InterPro" id="IPR036922">
    <property type="entry name" value="Rieske_2Fe-2S_sf"/>
</dbReference>